<dbReference type="FunFam" id="3.30.460.10:FF:000001">
    <property type="entry name" value="GTP pyrophosphokinase RelA"/>
    <property type="match status" value="1"/>
</dbReference>
<evidence type="ECO:0000256" key="1">
    <source>
        <dbReference type="ARBA" id="ARBA00007476"/>
    </source>
</evidence>
<dbReference type="Pfam" id="PF13328">
    <property type="entry name" value="HD_4"/>
    <property type="match status" value="1"/>
</dbReference>
<dbReference type="GO" id="GO:0008893">
    <property type="term" value="F:guanosine-3',5'-bis(diphosphate) 3'-diphosphatase activity"/>
    <property type="evidence" value="ECO:0007669"/>
    <property type="project" value="TreeGrafter"/>
</dbReference>
<keyword evidence="10" id="KW-1185">Reference proteome</keyword>
<dbReference type="PANTHER" id="PTHR21262">
    <property type="entry name" value="GUANOSINE-3',5'-BIS DIPHOSPHATE 3'-PYROPHOSPHOHYDROLASE"/>
    <property type="match status" value="1"/>
</dbReference>
<sequence>MKHSSFSGKPEYQNFKELDRFLSEGIKDETTKEQLNKALQFVYDVQDENDHRPSSLDIAYTLKKLGVDAQTLIAALLSDPRLRDNLDPIFLEEQFNERIAKLANHVNWLNTFKEADLSIDYIPEQAEALRRLLLATVNDVRAVLIRLVFRLHRLRKLYEEDSETQYAVAKETLDIFTPLANRLGIGQIKWEMEDLAFRYLEPEKYMSIANSMDVNRAKRESIINNFVEQLQGLLEKNNIKAEAYGRAKHLYSIAKKMQRKNQECHELADLLAVRVIVENVTECYQVLGIVHGLWKHLPQEFDDYIANTKENGYQSIHTAIFGPEQQIIEVQIRTKDMQEFAEHGVAAHWRYKEGSNQDQAMEKTIEALRGMLENPIDDDALLEELKPTFFNDRVYVLTPKGNVIDLPQKATALDFAYFVHTEIGEHCIGAKANGQRVPLSYPLKSGERVEILTDPESTPKLNWLNHNKRFVTTARARANIRNWLKTHYKDTHFTQLILSDSHSGLGSREILTAPCCHPQIGDRIMGVYQLDGTIQVHRATCPNASKSKHGLPTLDLEWGEKTDKLRHTVHLEAFDRQGLLQDITTLLNQSQVNVLKVNSETDLADQSVTMELFIELEPEDDLKHLLKRMEYIPNVIKANAA</sequence>
<dbReference type="InterPro" id="IPR033655">
    <property type="entry name" value="TGS_RelA/SpoT"/>
</dbReference>
<proteinExistence type="inferred from homology"/>
<evidence type="ECO:0000256" key="5">
    <source>
        <dbReference type="ARBA" id="ARBA00032407"/>
    </source>
</evidence>
<dbReference type="SUPFAM" id="SSF55021">
    <property type="entry name" value="ACT-like"/>
    <property type="match status" value="1"/>
</dbReference>
<comment type="caution">
    <text evidence="9">The sequence shown here is derived from an EMBL/GenBank/DDBJ whole genome shotgun (WGS) entry which is preliminary data.</text>
</comment>
<dbReference type="Pfam" id="PF13291">
    <property type="entry name" value="ACT_4"/>
    <property type="match status" value="1"/>
</dbReference>
<dbReference type="SUPFAM" id="SSF109604">
    <property type="entry name" value="HD-domain/PDEase-like"/>
    <property type="match status" value="1"/>
</dbReference>
<evidence type="ECO:0000256" key="4">
    <source>
        <dbReference type="ARBA" id="ARBA00029754"/>
    </source>
</evidence>
<evidence type="ECO:0000313" key="9">
    <source>
        <dbReference type="EMBL" id="TCJ85228.1"/>
    </source>
</evidence>
<reference evidence="9 10" key="1">
    <citation type="submission" date="2019-03" db="EMBL/GenBank/DDBJ databases">
        <title>Genomic Encyclopedia of Type Strains, Phase IV (KMG-IV): sequencing the most valuable type-strain genomes for metagenomic binning, comparative biology and taxonomic classification.</title>
        <authorList>
            <person name="Goeker M."/>
        </authorList>
    </citation>
    <scope>NUCLEOTIDE SEQUENCE [LARGE SCALE GENOMIC DNA]</scope>
    <source>
        <strain evidence="9 10">DSM 24830</strain>
    </source>
</reference>
<dbReference type="OrthoDB" id="9805041at2"/>
<accession>A0A4R1F152</accession>
<evidence type="ECO:0000313" key="10">
    <source>
        <dbReference type="Proteomes" id="UP000294887"/>
    </source>
</evidence>
<dbReference type="Gene3D" id="3.10.20.30">
    <property type="match status" value="1"/>
</dbReference>
<dbReference type="Proteomes" id="UP000294887">
    <property type="component" value="Unassembled WGS sequence"/>
</dbReference>
<dbReference type="AlphaFoldDB" id="A0A4R1F152"/>
<dbReference type="InterPro" id="IPR043519">
    <property type="entry name" value="NT_sf"/>
</dbReference>
<dbReference type="CDD" id="cd05399">
    <property type="entry name" value="NT_Rel-Spo_like"/>
    <property type="match status" value="1"/>
</dbReference>
<dbReference type="GO" id="GO:0042594">
    <property type="term" value="P:response to starvation"/>
    <property type="evidence" value="ECO:0007669"/>
    <property type="project" value="TreeGrafter"/>
</dbReference>
<dbReference type="InterPro" id="IPR012676">
    <property type="entry name" value="TGS-like"/>
</dbReference>
<dbReference type="FunFam" id="3.10.20.30:FF:000002">
    <property type="entry name" value="GTP pyrophosphokinase (RelA/SpoT)"/>
    <property type="match status" value="1"/>
</dbReference>
<dbReference type="EMBL" id="SMFQ01000004">
    <property type="protein sequence ID" value="TCJ85228.1"/>
    <property type="molecule type" value="Genomic_DNA"/>
</dbReference>
<dbReference type="CDD" id="cd04876">
    <property type="entry name" value="ACT_RelA-SpoT"/>
    <property type="match status" value="1"/>
</dbReference>
<comment type="pathway">
    <text evidence="3">Purine metabolism.</text>
</comment>
<dbReference type="InterPro" id="IPR012675">
    <property type="entry name" value="Beta-grasp_dom_sf"/>
</dbReference>
<dbReference type="Gene3D" id="1.10.3210.10">
    <property type="entry name" value="Hypothetical protein af1432"/>
    <property type="match status" value="1"/>
</dbReference>
<name>A0A4R1F152_9GAMM</name>
<dbReference type="Pfam" id="PF04607">
    <property type="entry name" value="RelA_SpoT"/>
    <property type="match status" value="1"/>
</dbReference>
<dbReference type="CDD" id="cd01668">
    <property type="entry name" value="TGS_RSH"/>
    <property type="match status" value="1"/>
</dbReference>
<dbReference type="InterPro" id="IPR045865">
    <property type="entry name" value="ACT-like_dom_sf"/>
</dbReference>
<dbReference type="GO" id="GO:0015969">
    <property type="term" value="P:guanosine tetraphosphate metabolic process"/>
    <property type="evidence" value="ECO:0007669"/>
    <property type="project" value="InterPro"/>
</dbReference>
<feature type="domain" description="TGS" evidence="8">
    <location>
        <begin position="392"/>
        <end position="453"/>
    </location>
</feature>
<dbReference type="InterPro" id="IPR002912">
    <property type="entry name" value="ACT_dom"/>
</dbReference>
<dbReference type="InterPro" id="IPR007685">
    <property type="entry name" value="RelA_SpoT"/>
</dbReference>
<dbReference type="GO" id="GO:0008728">
    <property type="term" value="F:GTP diphosphokinase activity"/>
    <property type="evidence" value="ECO:0007669"/>
    <property type="project" value="TreeGrafter"/>
</dbReference>
<protein>
    <recommendedName>
        <fullName evidence="2">GTP pyrophosphokinase</fullName>
    </recommendedName>
    <alternativeName>
        <fullName evidence="5">(p)ppGpp synthase</fullName>
    </alternativeName>
    <alternativeName>
        <fullName evidence="4">ATP:GTP 3'-pyrophosphotransferase</fullName>
    </alternativeName>
    <alternativeName>
        <fullName evidence="6">ppGpp synthase I</fullName>
    </alternativeName>
</protein>
<dbReference type="PROSITE" id="PS51671">
    <property type="entry name" value="ACT"/>
    <property type="match status" value="1"/>
</dbReference>
<dbReference type="Gene3D" id="3.30.70.260">
    <property type="match status" value="1"/>
</dbReference>
<dbReference type="GO" id="GO:0015949">
    <property type="term" value="P:nucleobase-containing small molecule interconversion"/>
    <property type="evidence" value="ECO:0007669"/>
    <property type="project" value="UniProtKB-ARBA"/>
</dbReference>
<evidence type="ECO:0000256" key="6">
    <source>
        <dbReference type="ARBA" id="ARBA00033308"/>
    </source>
</evidence>
<organism evidence="9 10">
    <name type="scientific">Cocleimonas flava</name>
    <dbReference type="NCBI Taxonomy" id="634765"/>
    <lineage>
        <taxon>Bacteria</taxon>
        <taxon>Pseudomonadati</taxon>
        <taxon>Pseudomonadota</taxon>
        <taxon>Gammaproteobacteria</taxon>
        <taxon>Thiotrichales</taxon>
        <taxon>Thiotrichaceae</taxon>
        <taxon>Cocleimonas</taxon>
    </lineage>
</organism>
<dbReference type="GO" id="GO:0005886">
    <property type="term" value="C:plasma membrane"/>
    <property type="evidence" value="ECO:0007669"/>
    <property type="project" value="TreeGrafter"/>
</dbReference>
<evidence type="ECO:0000259" key="7">
    <source>
        <dbReference type="PROSITE" id="PS51671"/>
    </source>
</evidence>
<dbReference type="SMART" id="SM00954">
    <property type="entry name" value="RelA_SpoT"/>
    <property type="match status" value="1"/>
</dbReference>
<dbReference type="SUPFAM" id="SSF81301">
    <property type="entry name" value="Nucleotidyltransferase"/>
    <property type="match status" value="1"/>
</dbReference>
<dbReference type="InterPro" id="IPR004095">
    <property type="entry name" value="TGS"/>
</dbReference>
<evidence type="ECO:0000256" key="3">
    <source>
        <dbReference type="ARBA" id="ARBA00025704"/>
    </source>
</evidence>
<comment type="similarity">
    <text evidence="1">Belongs to the RelA/SpoT family.</text>
</comment>
<dbReference type="PANTHER" id="PTHR21262:SF31">
    <property type="entry name" value="GTP PYROPHOSPHOKINASE"/>
    <property type="match status" value="1"/>
</dbReference>
<dbReference type="Pfam" id="PF02824">
    <property type="entry name" value="TGS"/>
    <property type="match status" value="1"/>
</dbReference>
<gene>
    <name evidence="9" type="ORF">EV695_3195</name>
</gene>
<evidence type="ECO:0000259" key="8">
    <source>
        <dbReference type="PROSITE" id="PS51880"/>
    </source>
</evidence>
<dbReference type="RefSeq" id="WP_131906929.1">
    <property type="nucleotide sequence ID" value="NZ_BAAAFU010000001.1"/>
</dbReference>
<dbReference type="PROSITE" id="PS51880">
    <property type="entry name" value="TGS"/>
    <property type="match status" value="1"/>
</dbReference>
<dbReference type="SUPFAM" id="SSF81271">
    <property type="entry name" value="TGS-like"/>
    <property type="match status" value="1"/>
</dbReference>
<dbReference type="Gene3D" id="3.30.460.10">
    <property type="entry name" value="Beta Polymerase, domain 2"/>
    <property type="match status" value="1"/>
</dbReference>
<feature type="domain" description="ACT" evidence="7">
    <location>
        <begin position="568"/>
        <end position="641"/>
    </location>
</feature>
<evidence type="ECO:0000256" key="2">
    <source>
        <dbReference type="ARBA" id="ARBA00019852"/>
    </source>
</evidence>